<keyword evidence="2" id="KW-1185">Reference proteome</keyword>
<evidence type="ECO:0000313" key="2">
    <source>
        <dbReference type="Proteomes" id="UP000187506"/>
    </source>
</evidence>
<name>A0AAC9PVZ8_9FLAO</name>
<reference evidence="1 2" key="1">
    <citation type="submission" date="2017-01" db="EMBL/GenBank/DDBJ databases">
        <title>Complete genome of Lacinutrix venerupis DOK2-8 isolated from seawater in Dokdo.</title>
        <authorList>
            <person name="Chi W.-J."/>
            <person name="Kim J.H."/>
        </authorList>
    </citation>
    <scope>NUCLEOTIDE SEQUENCE [LARGE SCALE GENOMIC DNA]</scope>
    <source>
        <strain evidence="1 2">DOK2-8</strain>
    </source>
</reference>
<proteinExistence type="predicted"/>
<organism evidence="1 2">
    <name type="scientific">Lacinutrix venerupis</name>
    <dbReference type="NCBI Taxonomy" id="1486034"/>
    <lineage>
        <taxon>Bacteria</taxon>
        <taxon>Pseudomonadati</taxon>
        <taxon>Bacteroidota</taxon>
        <taxon>Flavobacteriia</taxon>
        <taxon>Flavobacteriales</taxon>
        <taxon>Flavobacteriaceae</taxon>
        <taxon>Lacinutrix</taxon>
    </lineage>
</organism>
<gene>
    <name evidence="1" type="ORF">BWR22_07945</name>
</gene>
<dbReference type="AlphaFoldDB" id="A0AAC9PVZ8"/>
<accession>A0AAC9PVZ8</accession>
<evidence type="ECO:0000313" key="1">
    <source>
        <dbReference type="EMBL" id="APY00247.1"/>
    </source>
</evidence>
<dbReference type="SUPFAM" id="SSF158682">
    <property type="entry name" value="TerB-like"/>
    <property type="match status" value="1"/>
</dbReference>
<protein>
    <recommendedName>
        <fullName evidence="3">Tellurite resistance protein TerB</fullName>
    </recommendedName>
</protein>
<dbReference type="Proteomes" id="UP000187506">
    <property type="component" value="Chromosome"/>
</dbReference>
<dbReference type="InterPro" id="IPR029024">
    <property type="entry name" value="TerB-like"/>
</dbReference>
<evidence type="ECO:0008006" key="3">
    <source>
        <dbReference type="Google" id="ProtNLM"/>
    </source>
</evidence>
<dbReference type="EMBL" id="CP019352">
    <property type="protein sequence ID" value="APY00247.1"/>
    <property type="molecule type" value="Genomic_DNA"/>
</dbReference>
<dbReference type="RefSeq" id="WP_076733154.1">
    <property type="nucleotide sequence ID" value="NZ_CP019352.1"/>
</dbReference>
<dbReference type="KEGG" id="lvn:BWR22_07945"/>
<sequence length="111" mass="13149">MDTSKNWSKNELVAYILLYVANSDLHETNEEKEFIRSKVDKKTYASIHKEFDRDNDYQCIQKILKSVNEHDYFRDDYAGLFADIKLLLYADGEANTMEEATLKFLRKILKE</sequence>